<keyword evidence="9" id="KW-0805">Transcription regulation</keyword>
<evidence type="ECO:0000313" key="18">
    <source>
        <dbReference type="Proteomes" id="UP000800200"/>
    </source>
</evidence>
<keyword evidence="6" id="KW-0863">Zinc-finger</keyword>
<protein>
    <recommendedName>
        <fullName evidence="3">histone acetyltransferase</fullName>
        <ecNumber evidence="3">2.3.1.48</ecNumber>
    </recommendedName>
</protein>
<evidence type="ECO:0000256" key="13">
    <source>
        <dbReference type="ARBA" id="ARBA00045805"/>
    </source>
</evidence>
<evidence type="ECO:0000256" key="5">
    <source>
        <dbReference type="ARBA" id="ARBA00022723"/>
    </source>
</evidence>
<keyword evidence="11" id="KW-0539">Nucleus</keyword>
<dbReference type="InterPro" id="IPR050603">
    <property type="entry name" value="MYST_HAT"/>
</dbReference>
<dbReference type="PROSITE" id="PS51726">
    <property type="entry name" value="MYST_HAT"/>
    <property type="match status" value="1"/>
</dbReference>
<dbReference type="FunFam" id="3.40.630.30:FF:000067">
    <property type="entry name" value="Histone acetyltransferase"/>
    <property type="match status" value="1"/>
</dbReference>
<dbReference type="GO" id="GO:0006355">
    <property type="term" value="P:regulation of DNA-templated transcription"/>
    <property type="evidence" value="ECO:0007669"/>
    <property type="project" value="InterPro"/>
</dbReference>
<dbReference type="Gene3D" id="1.10.10.10">
    <property type="entry name" value="Winged helix-like DNA-binding domain superfamily/Winged helix DNA-binding domain"/>
    <property type="match status" value="1"/>
</dbReference>
<keyword evidence="18" id="KW-1185">Reference proteome</keyword>
<evidence type="ECO:0000256" key="15">
    <source>
        <dbReference type="SAM" id="MobiDB-lite"/>
    </source>
</evidence>
<dbReference type="EMBL" id="ML994610">
    <property type="protein sequence ID" value="KAF2195402.1"/>
    <property type="molecule type" value="Genomic_DNA"/>
</dbReference>
<name>A0A6A6EWL4_9PEZI</name>
<dbReference type="Gene3D" id="3.30.60.60">
    <property type="entry name" value="N-acetyl transferase-like"/>
    <property type="match status" value="1"/>
</dbReference>
<feature type="region of interest" description="Disordered" evidence="15">
    <location>
        <begin position="1"/>
        <end position="31"/>
    </location>
</feature>
<evidence type="ECO:0000256" key="14">
    <source>
        <dbReference type="PIRSR" id="PIRSR602717-51"/>
    </source>
</evidence>
<evidence type="ECO:0000256" key="4">
    <source>
        <dbReference type="ARBA" id="ARBA00022679"/>
    </source>
</evidence>
<evidence type="ECO:0000256" key="6">
    <source>
        <dbReference type="ARBA" id="ARBA00022771"/>
    </source>
</evidence>
<reference evidence="17" key="1">
    <citation type="journal article" date="2020" name="Stud. Mycol.">
        <title>101 Dothideomycetes genomes: a test case for predicting lifestyles and emergence of pathogens.</title>
        <authorList>
            <person name="Haridas S."/>
            <person name="Albert R."/>
            <person name="Binder M."/>
            <person name="Bloem J."/>
            <person name="Labutti K."/>
            <person name="Salamov A."/>
            <person name="Andreopoulos B."/>
            <person name="Baker S."/>
            <person name="Barry K."/>
            <person name="Bills G."/>
            <person name="Bluhm B."/>
            <person name="Cannon C."/>
            <person name="Castanera R."/>
            <person name="Culley D."/>
            <person name="Daum C."/>
            <person name="Ezra D."/>
            <person name="Gonzalez J."/>
            <person name="Henrissat B."/>
            <person name="Kuo A."/>
            <person name="Liang C."/>
            <person name="Lipzen A."/>
            <person name="Lutzoni F."/>
            <person name="Magnuson J."/>
            <person name="Mondo S."/>
            <person name="Nolan M."/>
            <person name="Ohm R."/>
            <person name="Pangilinan J."/>
            <person name="Park H.-J."/>
            <person name="Ramirez L."/>
            <person name="Alfaro M."/>
            <person name="Sun H."/>
            <person name="Tritt A."/>
            <person name="Yoshinaga Y."/>
            <person name="Zwiers L.-H."/>
            <person name="Turgeon B."/>
            <person name="Goodwin S."/>
            <person name="Spatafora J."/>
            <person name="Crous P."/>
            <person name="Grigoriev I."/>
        </authorList>
    </citation>
    <scope>NUCLEOTIDE SEQUENCE</scope>
    <source>
        <strain evidence="17">CBS 207.26</strain>
    </source>
</reference>
<sequence>MGPELPKQNASSSSTPNGLSKDPAKTPKKPSMEPNVLEVVLGSLLIRPWYPSFYPEELVGRTVERLYVCQWCFKYSKELMGFLGHVKVCPLRNTAPPGKPIYTQDGYSLYEIDGEEHKLYAQNLSLFAKLFLDTKSVFYDVTTFLYYLLVSHSPTPSITMTLPSSKPNPPHTQQVVGFFSKEKMSWDNNNLACILIFPPWQKQGLGQILMGASYEISKREGRLGGPEKPLSELGKCGYQHYWSQTVARTILAASSKKTLSVLDIRNETYIVPEDIIATLQAMDVLEQKKRGGANAVINKAKVKAWVEANKVDLTPPVDVNGFVEVEAEEAEAE</sequence>
<feature type="domain" description="MYST-type HAT" evidence="16">
    <location>
        <begin position="31"/>
        <end position="307"/>
    </location>
</feature>
<accession>A0A6A6EWL4</accession>
<dbReference type="EC" id="2.3.1.48" evidence="3"/>
<dbReference type="OrthoDB" id="787137at2759"/>
<feature type="compositionally biased region" description="Polar residues" evidence="15">
    <location>
        <begin position="8"/>
        <end position="18"/>
    </location>
</feature>
<dbReference type="Gene3D" id="3.40.630.30">
    <property type="match status" value="1"/>
</dbReference>
<dbReference type="Proteomes" id="UP000800200">
    <property type="component" value="Unassembled WGS sequence"/>
</dbReference>
<gene>
    <name evidence="17" type="ORF">K469DRAFT_543734</name>
</gene>
<keyword evidence="8" id="KW-0007">Acetylation</keyword>
<dbReference type="PANTHER" id="PTHR10615">
    <property type="entry name" value="HISTONE ACETYLTRANSFERASE"/>
    <property type="match status" value="1"/>
</dbReference>
<dbReference type="InterPro" id="IPR036388">
    <property type="entry name" value="WH-like_DNA-bd_sf"/>
</dbReference>
<dbReference type="AlphaFoldDB" id="A0A6A6EWL4"/>
<dbReference type="Pfam" id="PF01853">
    <property type="entry name" value="MOZ_SAS"/>
    <property type="match status" value="1"/>
</dbReference>
<dbReference type="GO" id="GO:0046972">
    <property type="term" value="F:histone H4K16 acetyltransferase activity"/>
    <property type="evidence" value="ECO:0007669"/>
    <property type="project" value="TreeGrafter"/>
</dbReference>
<keyword evidence="5" id="KW-0479">Metal-binding</keyword>
<dbReference type="InterPro" id="IPR040706">
    <property type="entry name" value="Zf-MYST"/>
</dbReference>
<comment type="similarity">
    <text evidence="2">Belongs to the MYST (SAS/MOZ) family.</text>
</comment>
<feature type="active site" description="Proton donor/acceptor" evidence="14">
    <location>
        <position position="227"/>
    </location>
</feature>
<organism evidence="17 18">
    <name type="scientific">Zopfia rhizophila CBS 207.26</name>
    <dbReference type="NCBI Taxonomy" id="1314779"/>
    <lineage>
        <taxon>Eukaryota</taxon>
        <taxon>Fungi</taxon>
        <taxon>Dikarya</taxon>
        <taxon>Ascomycota</taxon>
        <taxon>Pezizomycotina</taxon>
        <taxon>Dothideomycetes</taxon>
        <taxon>Dothideomycetes incertae sedis</taxon>
        <taxon>Zopfiaceae</taxon>
        <taxon>Zopfia</taxon>
    </lineage>
</organism>
<dbReference type="Pfam" id="PF17772">
    <property type="entry name" value="zf-MYST"/>
    <property type="match status" value="1"/>
</dbReference>
<evidence type="ECO:0000256" key="8">
    <source>
        <dbReference type="ARBA" id="ARBA00022990"/>
    </source>
</evidence>
<comment type="subcellular location">
    <subcellularLocation>
        <location evidence="1">Nucleus</location>
    </subcellularLocation>
</comment>
<dbReference type="InterPro" id="IPR002717">
    <property type="entry name" value="HAT_MYST-type"/>
</dbReference>
<evidence type="ECO:0000256" key="10">
    <source>
        <dbReference type="ARBA" id="ARBA00023163"/>
    </source>
</evidence>
<dbReference type="GO" id="GO:0008270">
    <property type="term" value="F:zinc ion binding"/>
    <property type="evidence" value="ECO:0007669"/>
    <property type="project" value="UniProtKB-KW"/>
</dbReference>
<evidence type="ECO:0000256" key="7">
    <source>
        <dbReference type="ARBA" id="ARBA00022833"/>
    </source>
</evidence>
<keyword evidence="12" id="KW-0012">Acyltransferase</keyword>
<evidence type="ECO:0000259" key="16">
    <source>
        <dbReference type="PROSITE" id="PS51726"/>
    </source>
</evidence>
<dbReference type="InterPro" id="IPR016181">
    <property type="entry name" value="Acyl_CoA_acyltransferase"/>
</dbReference>
<dbReference type="GO" id="GO:0035267">
    <property type="term" value="C:NuA4 histone acetyltransferase complex"/>
    <property type="evidence" value="ECO:0007669"/>
    <property type="project" value="TreeGrafter"/>
</dbReference>
<comment type="function">
    <text evidence="13">Catalytic component of the NuA4 histone acetyltransferase (HAT) complex which is involved in epigenetic transcriptional activation of selected genes principally by acetylation of nucleosomal histones H4, H3, H2B, H2A and H2A variant H2A.Z. Acetylates histone H4 to form H4K5ac, H4K8ac, H4K12ac and H4K16ac, histone H3 to form H3K14ac, and histone H2A to form H2AK4ac and H2AK7ac. The NuA4 complex is involved in the DNA damage response and is required for chromosome segregation. The NuA4 complex plays a direct role in repair of DNA double-strand breaks (DSBs) through homologous recombination. Recruitment to promoters depends on H3K4me. Also acetylates non-histone proteins. In addition to protein acetyltransferase, can use different acyl-CoA substrates, such as 2-hydroxyisobutanoyl-CoA (2-hydroxyisobutyryl-CoA) or (2E)-butenoyl-CoA (crotonyl-CoA), and is able to mediate protein 2-hydroxyisobutyrylation and crotonylation, respectively.</text>
</comment>
<keyword evidence="10" id="KW-0804">Transcription</keyword>
<proteinExistence type="inferred from homology"/>
<evidence type="ECO:0000256" key="1">
    <source>
        <dbReference type="ARBA" id="ARBA00004123"/>
    </source>
</evidence>
<evidence type="ECO:0000313" key="17">
    <source>
        <dbReference type="EMBL" id="KAF2195402.1"/>
    </source>
</evidence>
<evidence type="ECO:0000256" key="2">
    <source>
        <dbReference type="ARBA" id="ARBA00010107"/>
    </source>
</evidence>
<dbReference type="PANTHER" id="PTHR10615:SF219">
    <property type="entry name" value="HISTONE ACETYLTRANSFERASE KAT5"/>
    <property type="match status" value="1"/>
</dbReference>
<evidence type="ECO:0000256" key="3">
    <source>
        <dbReference type="ARBA" id="ARBA00013184"/>
    </source>
</evidence>
<evidence type="ECO:0000256" key="9">
    <source>
        <dbReference type="ARBA" id="ARBA00023015"/>
    </source>
</evidence>
<dbReference type="GO" id="GO:0005634">
    <property type="term" value="C:nucleus"/>
    <property type="evidence" value="ECO:0007669"/>
    <property type="project" value="UniProtKB-SubCell"/>
</dbReference>
<keyword evidence="4" id="KW-0808">Transferase</keyword>
<dbReference type="SUPFAM" id="SSF55729">
    <property type="entry name" value="Acyl-CoA N-acyltransferases (Nat)"/>
    <property type="match status" value="1"/>
</dbReference>
<evidence type="ECO:0000256" key="11">
    <source>
        <dbReference type="ARBA" id="ARBA00023242"/>
    </source>
</evidence>
<keyword evidence="7" id="KW-0862">Zinc</keyword>
<evidence type="ECO:0000256" key="12">
    <source>
        <dbReference type="ARBA" id="ARBA00023315"/>
    </source>
</evidence>